<dbReference type="Proteomes" id="UP000076420">
    <property type="component" value="Unassembled WGS sequence"/>
</dbReference>
<keyword evidence="2" id="KW-0812">Transmembrane</keyword>
<evidence type="ECO:0000256" key="3">
    <source>
        <dbReference type="SAM" id="SignalP"/>
    </source>
</evidence>
<feature type="chain" id="PRO_5013084422" evidence="3">
    <location>
        <begin position="17"/>
        <end position="180"/>
    </location>
</feature>
<dbReference type="AlphaFoldDB" id="A0A2C9LNN8"/>
<accession>A0A2C9LNN8</accession>
<evidence type="ECO:0000313" key="5">
    <source>
        <dbReference type="Proteomes" id="UP000076420"/>
    </source>
</evidence>
<keyword evidence="3" id="KW-0732">Signal</keyword>
<dbReference type="VEuPathDB" id="VectorBase:BGLAX_038042"/>
<evidence type="ECO:0000256" key="2">
    <source>
        <dbReference type="SAM" id="Phobius"/>
    </source>
</evidence>
<sequence length="180" mass="20604">MYCIIIFICFLEYVDQLSNAENNIKEAEEDLEKVSNSLENVNSNIDRLKETKVSEISKRVVDGVANANEAVTLALDQSERARRESAENVAKMEYIVNNRHRATESLRDTENDVFIWLLTLLASSLALAIFSLNWPTLSDMPSPNGKSWFTLCEELFKREMIIGLAGWRWMRHPTVLATTF</sequence>
<name>A0A2C9LNN8_BIOGL</name>
<dbReference type="EnsemblMetazoa" id="BGLB033268-RA">
    <property type="protein sequence ID" value="BGLB033268-PA"/>
    <property type="gene ID" value="BGLB033268"/>
</dbReference>
<evidence type="ECO:0000313" key="4">
    <source>
        <dbReference type="EnsemblMetazoa" id="BGLB033268-PA"/>
    </source>
</evidence>
<protein>
    <submittedName>
        <fullName evidence="4">Uncharacterized protein</fullName>
    </submittedName>
</protein>
<proteinExistence type="predicted"/>
<feature type="coiled-coil region" evidence="1">
    <location>
        <begin position="10"/>
        <end position="84"/>
    </location>
</feature>
<reference evidence="4" key="1">
    <citation type="submission" date="2020-05" db="UniProtKB">
        <authorList>
            <consortium name="EnsemblMetazoa"/>
        </authorList>
    </citation>
    <scope>IDENTIFICATION</scope>
    <source>
        <strain evidence="4">BB02</strain>
    </source>
</reference>
<feature type="signal peptide" evidence="3">
    <location>
        <begin position="1"/>
        <end position="16"/>
    </location>
</feature>
<dbReference type="KEGG" id="bgt:106062277"/>
<feature type="transmembrane region" description="Helical" evidence="2">
    <location>
        <begin position="113"/>
        <end position="134"/>
    </location>
</feature>
<keyword evidence="1" id="KW-0175">Coiled coil</keyword>
<evidence type="ECO:0000256" key="1">
    <source>
        <dbReference type="SAM" id="Coils"/>
    </source>
</evidence>
<keyword evidence="2" id="KW-1133">Transmembrane helix</keyword>
<organism evidence="4 5">
    <name type="scientific">Biomphalaria glabrata</name>
    <name type="common">Bloodfluke planorb</name>
    <name type="synonym">Freshwater snail</name>
    <dbReference type="NCBI Taxonomy" id="6526"/>
    <lineage>
        <taxon>Eukaryota</taxon>
        <taxon>Metazoa</taxon>
        <taxon>Spiralia</taxon>
        <taxon>Lophotrochozoa</taxon>
        <taxon>Mollusca</taxon>
        <taxon>Gastropoda</taxon>
        <taxon>Heterobranchia</taxon>
        <taxon>Euthyneura</taxon>
        <taxon>Panpulmonata</taxon>
        <taxon>Hygrophila</taxon>
        <taxon>Lymnaeoidea</taxon>
        <taxon>Planorbidae</taxon>
        <taxon>Biomphalaria</taxon>
    </lineage>
</organism>
<dbReference type="VEuPathDB" id="VectorBase:BGLB033268"/>
<gene>
    <name evidence="4" type="primary">106062277</name>
</gene>
<keyword evidence="2" id="KW-0472">Membrane</keyword>